<keyword evidence="1" id="KW-0812">Transmembrane</keyword>
<evidence type="ECO:0000256" key="1">
    <source>
        <dbReference type="SAM" id="Phobius"/>
    </source>
</evidence>
<keyword evidence="1" id="KW-1133">Transmembrane helix</keyword>
<dbReference type="KEGG" id="hrr:HZS55_06395"/>
<evidence type="ECO:0008006" key="6">
    <source>
        <dbReference type="Google" id="ProtNLM"/>
    </source>
</evidence>
<dbReference type="Pfam" id="PF26592">
    <property type="entry name" value="PrgI_like"/>
    <property type="match status" value="1"/>
</dbReference>
<evidence type="ECO:0000313" key="5">
    <source>
        <dbReference type="Proteomes" id="UP000509667"/>
    </source>
</evidence>
<sequence length="338" mass="38143">MHERDPAKRIPKSLGTDAKLFGSYTMTDIGVALFPGVLVVLCFQVLLPTSMTIGGYRLETLTLPLAGVMILVGSIFVYLTPAYTTSADWVTAMVTFHQRSDELGHDEAKQHTQVERVYPNRGAIERTDGAFLGLVQVAPPTMALATDEEWGQKAEAFQNFLNTSVEFPIQVYSTTRAFPAEEYLAQYESRLDDPDVEANPQLEALIENYVEWYEPELAERQMTIRDHYVVVPVTPGEVQFEQESLVQKLAGLPVLGVFVRAYFAPRVEERRDALFEELDDRLRRIRTGLREIDGCNAHRVDTAEATRVVGEFWAGESQEYGDMDQVLRTRAMVGEVRQ</sequence>
<feature type="domain" description="TraC-like" evidence="3">
    <location>
        <begin position="115"/>
        <end position="315"/>
    </location>
</feature>
<feature type="transmembrane region" description="Helical" evidence="1">
    <location>
        <begin position="61"/>
        <end position="79"/>
    </location>
</feature>
<evidence type="ECO:0000259" key="2">
    <source>
        <dbReference type="Pfam" id="PF26592"/>
    </source>
</evidence>
<accession>A0A7D5NZ62</accession>
<proteinExistence type="predicted"/>
<dbReference type="AlphaFoldDB" id="A0A7D5NZ62"/>
<reference evidence="4 5" key="1">
    <citation type="submission" date="2020-07" db="EMBL/GenBank/DDBJ databases">
        <title>Halosimplex pelagicum sp. nov. and Halosimplex rubrum sp. nov., isolated from salted brown alga Laminaria, and emended description of the genus Halosimplex.</title>
        <authorList>
            <person name="Cui H."/>
        </authorList>
    </citation>
    <scope>NUCLEOTIDE SEQUENCE [LARGE SCALE GENOMIC DNA]</scope>
    <source>
        <strain evidence="4 5">R27</strain>
    </source>
</reference>
<keyword evidence="5" id="KW-1185">Reference proteome</keyword>
<dbReference type="EMBL" id="CP058910">
    <property type="protein sequence ID" value="QLH76946.1"/>
    <property type="molecule type" value="Genomic_DNA"/>
</dbReference>
<feature type="domain" description="PrgI-like" evidence="2">
    <location>
        <begin position="19"/>
        <end position="102"/>
    </location>
</feature>
<gene>
    <name evidence="4" type="ORF">HZS55_06395</name>
</gene>
<feature type="transmembrane region" description="Helical" evidence="1">
    <location>
        <begin position="29"/>
        <end position="49"/>
    </location>
</feature>
<dbReference type="InterPro" id="IPR058596">
    <property type="entry name" value="TraC-like_dom"/>
</dbReference>
<evidence type="ECO:0000313" key="4">
    <source>
        <dbReference type="EMBL" id="QLH76946.1"/>
    </source>
</evidence>
<evidence type="ECO:0000259" key="3">
    <source>
        <dbReference type="Pfam" id="PF26593"/>
    </source>
</evidence>
<keyword evidence="1" id="KW-0472">Membrane</keyword>
<dbReference type="OrthoDB" id="299650at2157"/>
<dbReference type="Proteomes" id="UP000509667">
    <property type="component" value="Chromosome"/>
</dbReference>
<protein>
    <recommendedName>
        <fullName evidence="6">PrgI family protein</fullName>
    </recommendedName>
</protein>
<organism evidence="4 5">
    <name type="scientific">Halosimplex rubrum</name>
    <dbReference type="NCBI Taxonomy" id="869889"/>
    <lineage>
        <taxon>Archaea</taxon>
        <taxon>Methanobacteriati</taxon>
        <taxon>Methanobacteriota</taxon>
        <taxon>Stenosarchaea group</taxon>
        <taxon>Halobacteria</taxon>
        <taxon>Halobacteriales</taxon>
        <taxon>Haloarculaceae</taxon>
        <taxon>Halosimplex</taxon>
    </lineage>
</organism>
<dbReference type="Pfam" id="PF26593">
    <property type="entry name" value="TraC-like"/>
    <property type="match status" value="1"/>
</dbReference>
<dbReference type="InterPro" id="IPR058597">
    <property type="entry name" value="PrgI-like_dom"/>
</dbReference>
<name>A0A7D5NZ62_9EURY</name>